<dbReference type="Proteomes" id="UP000293925">
    <property type="component" value="Unassembled WGS sequence"/>
</dbReference>
<gene>
    <name evidence="1" type="ORF">EZ456_24800</name>
</gene>
<dbReference type="EMBL" id="SJSO01000047">
    <property type="protein sequence ID" value="TCD14037.1"/>
    <property type="molecule type" value="Genomic_DNA"/>
</dbReference>
<dbReference type="AlphaFoldDB" id="A0A4V2MNQ1"/>
<dbReference type="RefSeq" id="WP_131534900.1">
    <property type="nucleotide sequence ID" value="NZ_SJSO01000047.1"/>
</dbReference>
<dbReference type="Gene3D" id="2.60.40.10">
    <property type="entry name" value="Immunoglobulins"/>
    <property type="match status" value="1"/>
</dbReference>
<dbReference type="NCBIfam" id="TIGR04131">
    <property type="entry name" value="Bac_Flav_CTERM"/>
    <property type="match status" value="1"/>
</dbReference>
<evidence type="ECO:0000313" key="2">
    <source>
        <dbReference type="Proteomes" id="UP000293925"/>
    </source>
</evidence>
<keyword evidence="2" id="KW-1185">Reference proteome</keyword>
<dbReference type="Gene3D" id="2.60.120.260">
    <property type="entry name" value="Galactose-binding domain-like"/>
    <property type="match status" value="1"/>
</dbReference>
<reference evidence="1 2" key="1">
    <citation type="submission" date="2019-02" db="EMBL/GenBank/DDBJ databases">
        <title>Pedobacter sp. RP-3-21 sp. nov., isolated from Arctic soil.</title>
        <authorList>
            <person name="Dahal R.H."/>
        </authorList>
    </citation>
    <scope>NUCLEOTIDE SEQUENCE [LARGE SCALE GENOMIC DNA]</scope>
    <source>
        <strain evidence="1 2">RP-3-21</strain>
    </source>
</reference>
<dbReference type="InterPro" id="IPR013783">
    <property type="entry name" value="Ig-like_fold"/>
</dbReference>
<comment type="caution">
    <text evidence="1">The sequence shown here is derived from an EMBL/GenBank/DDBJ whole genome shotgun (WGS) entry which is preliminary data.</text>
</comment>
<sequence>MRYLPISLVFFLILFFGDRIWAQCNGTLGDPIKNETFGSGTSTFGSSLPNGVTNYTYVTGSPEDGQYTIAKTISGLNGGWYQSIVNHTPNDPNGYMMVVNASRDLGIFYQTTITDLCPNTTYEFSAWIINILKNTGLQPNVKFTIENNGVEILQFATEDIPQNTGWIKYAKTFVTPTDLGTITLKMTNLTPGGGGNDLALDDITFSACGPTLTPFIADNTSTSAQICEGNDATFHFKTDITTDVYQNPRYQWQVNTGSGFTDLPNEQMPELTVSFQNAVKGVYQYRMLAGDGNNINSPNCRIAGSPLTLTVNPLPIPLAKNSGSACIGATIQLNASGGTSYRWTGPNQFTSTEKSPSIPNATKLMEGTYTVEVKANGCTQNATTHVEVKDPIIPATNIQTATICEGKSIQLEASGGATYLWQPSTGLSDSRISNPVASPTETTTYIVKISNNACFETKQITVNINKNATADAGADQKILTGQSINLNGKVSGDDITYYWSPSDYLDDPTKLNPVAKPTEDITYTLHAISNSGCTSAIDKVFIKVYPKVVIPNTFSPNGDNINDTWNIPAAATFPNPIVKITNRYGQLVYQSTGTFKPWDGKMNGKDLPPAVYYYTVYLNEDFKTYSGWIMLMR</sequence>
<dbReference type="OrthoDB" id="1652165at2"/>
<dbReference type="Pfam" id="PF13585">
    <property type="entry name" value="CHU_C"/>
    <property type="match status" value="1"/>
</dbReference>
<protein>
    <submittedName>
        <fullName evidence="1">Gliding motility-associated C-terminal domain-containing protein</fullName>
    </submittedName>
</protein>
<evidence type="ECO:0000313" key="1">
    <source>
        <dbReference type="EMBL" id="TCD14037.1"/>
    </source>
</evidence>
<accession>A0A4V2MNQ1</accession>
<proteinExistence type="predicted"/>
<organism evidence="1 2">
    <name type="scientific">Pedobacter psychrodurus</name>
    <dbReference type="NCBI Taxonomy" id="2530456"/>
    <lineage>
        <taxon>Bacteria</taxon>
        <taxon>Pseudomonadati</taxon>
        <taxon>Bacteroidota</taxon>
        <taxon>Sphingobacteriia</taxon>
        <taxon>Sphingobacteriales</taxon>
        <taxon>Sphingobacteriaceae</taxon>
        <taxon>Pedobacter</taxon>
    </lineage>
</organism>
<dbReference type="InterPro" id="IPR026341">
    <property type="entry name" value="T9SS_type_B"/>
</dbReference>
<name>A0A4V2MNQ1_9SPHI</name>